<feature type="transmembrane region" description="Helical" evidence="12">
    <location>
        <begin position="116"/>
        <end position="135"/>
    </location>
</feature>
<evidence type="ECO:0000256" key="3">
    <source>
        <dbReference type="ARBA" id="ARBA00012278"/>
    </source>
</evidence>
<dbReference type="CDD" id="cd12917">
    <property type="entry name" value="VKOR_euk"/>
    <property type="match status" value="1"/>
</dbReference>
<feature type="transmembrane region" description="Helical" evidence="12">
    <location>
        <begin position="12"/>
        <end position="39"/>
    </location>
</feature>
<dbReference type="Pfam" id="PF07884">
    <property type="entry name" value="VKOR"/>
    <property type="match status" value="1"/>
</dbReference>
<accession>A0A6F9DXM1</accession>
<dbReference type="Gene3D" id="1.20.1440.130">
    <property type="entry name" value="VKOR domain"/>
    <property type="match status" value="1"/>
</dbReference>
<dbReference type="InterPro" id="IPR042406">
    <property type="entry name" value="VKORC1/VKORC1L1"/>
</dbReference>
<evidence type="ECO:0000256" key="6">
    <source>
        <dbReference type="ARBA" id="ARBA00022824"/>
    </source>
</evidence>
<keyword evidence="6" id="KW-0256">Endoplasmic reticulum</keyword>
<comment type="similarity">
    <text evidence="2">Belongs to the VKOR family.</text>
</comment>
<evidence type="ECO:0000256" key="11">
    <source>
        <dbReference type="ARBA" id="ARBA00023284"/>
    </source>
</evidence>
<evidence type="ECO:0000256" key="7">
    <source>
        <dbReference type="ARBA" id="ARBA00022989"/>
    </source>
</evidence>
<keyword evidence="7 12" id="KW-1133">Transmembrane helix</keyword>
<proteinExistence type="evidence at transcript level"/>
<dbReference type="AlphaFoldDB" id="A0A6F9DXM1"/>
<dbReference type="InterPro" id="IPR012932">
    <property type="entry name" value="VKOR"/>
</dbReference>
<evidence type="ECO:0000256" key="1">
    <source>
        <dbReference type="ARBA" id="ARBA00004477"/>
    </source>
</evidence>
<dbReference type="FunFam" id="1.20.1440.130:FF:000007">
    <property type="entry name" value="vitamin K epoxide reductase complex subunit 1-like protein 1"/>
    <property type="match status" value="1"/>
</dbReference>
<name>A0A6F9DXM1_9ASCI</name>
<organism evidence="14">
    <name type="scientific">Phallusia mammillata</name>
    <dbReference type="NCBI Taxonomy" id="59560"/>
    <lineage>
        <taxon>Eukaryota</taxon>
        <taxon>Metazoa</taxon>
        <taxon>Chordata</taxon>
        <taxon>Tunicata</taxon>
        <taxon>Ascidiacea</taxon>
        <taxon>Phlebobranchia</taxon>
        <taxon>Ascidiidae</taxon>
        <taxon>Phallusia</taxon>
    </lineage>
</organism>
<keyword evidence="5" id="KW-0874">Quinone</keyword>
<evidence type="ECO:0000313" key="14">
    <source>
        <dbReference type="EMBL" id="CAB3267615.1"/>
    </source>
</evidence>
<keyword evidence="11" id="KW-0676">Redox-active center</keyword>
<protein>
    <recommendedName>
        <fullName evidence="3">vitamin-K-epoxide reductase (warfarin-sensitive)</fullName>
        <ecNumber evidence="3">1.17.4.4</ecNumber>
    </recommendedName>
</protein>
<dbReference type="InterPro" id="IPR038354">
    <property type="entry name" value="VKOR_sf"/>
</dbReference>
<sequence>MTLFQNFLHNNISLIMALTAIARILFCAVGIGLSIYAFFVETTKEHDIHYKALCDLSESVSCSAVFTSEYGRGFGIVQHIFGKDHFLNMPNSIFGITFFIVQLAGLNHSNKFLLDVLFWMTAMGIVMCFYLAYILAFILHDFCVICVSTYGMSFGLHYLNYAARKAYDLQSKKRK</sequence>
<evidence type="ECO:0000256" key="12">
    <source>
        <dbReference type="SAM" id="Phobius"/>
    </source>
</evidence>
<evidence type="ECO:0000259" key="13">
    <source>
        <dbReference type="SMART" id="SM00756"/>
    </source>
</evidence>
<dbReference type="GO" id="GO:0047057">
    <property type="term" value="F:vitamin-K-epoxide reductase (warfarin-sensitive) activity"/>
    <property type="evidence" value="ECO:0007669"/>
    <property type="project" value="UniProtKB-EC"/>
</dbReference>
<keyword evidence="8" id="KW-0560">Oxidoreductase</keyword>
<gene>
    <name evidence="14" type="primary">Vkorc1l1</name>
</gene>
<keyword evidence="4 12" id="KW-0812">Transmembrane</keyword>
<dbReference type="EC" id="1.17.4.4" evidence="3"/>
<keyword evidence="10" id="KW-1015">Disulfide bond</keyword>
<dbReference type="PANTHER" id="PTHR14519">
    <property type="entry name" value="VITAMIN K EPOXIDE REDUCTASE COMPLEX, SUBUNIT 1"/>
    <property type="match status" value="1"/>
</dbReference>
<feature type="domain" description="Vitamin K epoxide reductase" evidence="13">
    <location>
        <begin position="16"/>
        <end position="164"/>
    </location>
</feature>
<dbReference type="SMART" id="SM00756">
    <property type="entry name" value="VKc"/>
    <property type="match status" value="1"/>
</dbReference>
<evidence type="ECO:0000256" key="8">
    <source>
        <dbReference type="ARBA" id="ARBA00023002"/>
    </source>
</evidence>
<dbReference type="GO" id="GO:0042373">
    <property type="term" value="P:vitamin K metabolic process"/>
    <property type="evidence" value="ECO:0007669"/>
    <property type="project" value="InterPro"/>
</dbReference>
<evidence type="ECO:0000256" key="10">
    <source>
        <dbReference type="ARBA" id="ARBA00023157"/>
    </source>
</evidence>
<keyword evidence="9 12" id="KW-0472">Membrane</keyword>
<comment type="subcellular location">
    <subcellularLocation>
        <location evidence="1">Endoplasmic reticulum membrane</location>
        <topology evidence="1">Multi-pass membrane protein</topology>
    </subcellularLocation>
</comment>
<dbReference type="GO" id="GO:0005789">
    <property type="term" value="C:endoplasmic reticulum membrane"/>
    <property type="evidence" value="ECO:0007669"/>
    <property type="project" value="UniProtKB-SubCell"/>
</dbReference>
<evidence type="ECO:0000256" key="9">
    <source>
        <dbReference type="ARBA" id="ARBA00023136"/>
    </source>
</evidence>
<feature type="transmembrane region" description="Helical" evidence="12">
    <location>
        <begin position="86"/>
        <end position="104"/>
    </location>
</feature>
<reference evidence="14" key="1">
    <citation type="submission" date="2020-04" db="EMBL/GenBank/DDBJ databases">
        <authorList>
            <person name="Neveu A P."/>
        </authorList>
    </citation>
    <scope>NUCLEOTIDE SEQUENCE</scope>
    <source>
        <tissue evidence="14">Whole embryo</tissue>
    </source>
</reference>
<dbReference type="EMBL" id="LR791753">
    <property type="protein sequence ID" value="CAB3267615.1"/>
    <property type="molecule type" value="mRNA"/>
</dbReference>
<dbReference type="GO" id="GO:0048038">
    <property type="term" value="F:quinone binding"/>
    <property type="evidence" value="ECO:0007669"/>
    <property type="project" value="UniProtKB-KW"/>
</dbReference>
<evidence type="ECO:0000256" key="2">
    <source>
        <dbReference type="ARBA" id="ARBA00006214"/>
    </source>
</evidence>
<dbReference type="PANTHER" id="PTHR14519:SF5">
    <property type="entry name" value="VITAMIN K EPOXIDE REDUCTASE COMPLEX SUBUNIT 1-LIKE PROTEIN 1"/>
    <property type="match status" value="1"/>
</dbReference>
<evidence type="ECO:0000256" key="4">
    <source>
        <dbReference type="ARBA" id="ARBA00022692"/>
    </source>
</evidence>
<evidence type="ECO:0000256" key="5">
    <source>
        <dbReference type="ARBA" id="ARBA00022719"/>
    </source>
</evidence>